<dbReference type="SUPFAM" id="SSF51905">
    <property type="entry name" value="FAD/NAD(P)-binding domain"/>
    <property type="match status" value="1"/>
</dbReference>
<dbReference type="AlphaFoldDB" id="A0A495E6R7"/>
<evidence type="ECO:0000256" key="1">
    <source>
        <dbReference type="ARBA" id="ARBA00023002"/>
    </source>
</evidence>
<dbReference type="Gene3D" id="3.50.50.60">
    <property type="entry name" value="FAD/NAD(P)-binding domain"/>
    <property type="match status" value="2"/>
</dbReference>
<dbReference type="InterPro" id="IPR036188">
    <property type="entry name" value="FAD/NAD-bd_sf"/>
</dbReference>
<dbReference type="Pfam" id="PF13738">
    <property type="entry name" value="Pyr_redox_3"/>
    <property type="match status" value="1"/>
</dbReference>
<dbReference type="PANTHER" id="PTHR43539:SF78">
    <property type="entry name" value="FLAVIN-CONTAINING MONOOXYGENASE"/>
    <property type="match status" value="1"/>
</dbReference>
<dbReference type="GO" id="GO:0004497">
    <property type="term" value="F:monooxygenase activity"/>
    <property type="evidence" value="ECO:0007669"/>
    <property type="project" value="TreeGrafter"/>
</dbReference>
<evidence type="ECO:0000313" key="2">
    <source>
        <dbReference type="EMBL" id="RKR12624.1"/>
    </source>
</evidence>
<keyword evidence="1" id="KW-0560">Oxidoreductase</keyword>
<organism evidence="2 3">
    <name type="scientific">Arthrobacter oryzae</name>
    <dbReference type="NCBI Taxonomy" id="409290"/>
    <lineage>
        <taxon>Bacteria</taxon>
        <taxon>Bacillati</taxon>
        <taxon>Actinomycetota</taxon>
        <taxon>Actinomycetes</taxon>
        <taxon>Micrococcales</taxon>
        <taxon>Micrococcaceae</taxon>
        <taxon>Arthrobacter</taxon>
    </lineage>
</organism>
<accession>A0A495E6R7</accession>
<comment type="caution">
    <text evidence="2">The sequence shown here is derived from an EMBL/GenBank/DDBJ whole genome shotgun (WGS) entry which is preliminary data.</text>
</comment>
<reference evidence="2 3" key="1">
    <citation type="submission" date="2018-10" db="EMBL/GenBank/DDBJ databases">
        <title>Genomic Encyclopedia of Type Strains, Phase IV (KMG-IV): sequencing the most valuable type-strain genomes for metagenomic binning, comparative biology and taxonomic classification.</title>
        <authorList>
            <person name="Goeker M."/>
        </authorList>
    </citation>
    <scope>NUCLEOTIDE SEQUENCE [LARGE SCALE GENOMIC DNA]</scope>
    <source>
        <strain evidence="2 3">DSM 25586</strain>
    </source>
</reference>
<evidence type="ECO:0000313" key="3">
    <source>
        <dbReference type="Proteomes" id="UP000276055"/>
    </source>
</evidence>
<sequence>METPTASDVPSPEAAARHAAPQSVNTLIVGAGQAGLATSYWLSRAGVEHQLLERRETLGGAWQDRWDAFCLNTPNFSLALPGMPYDGPAPEAFMLRDDPISYFRHYAESIGAPVRTGADVTRIAPAVGGGFEVATTRGSWRARNVVLATGGYQKPKIPALSAQLPSPILQLHTHSYRNPGQLPVGAVLIVGTGQSGGQIAEELLAAGREIHLAVSTCPEAPRRYRGQDLLYWMMQLAQFGPGYGLNGLTVGQLPSPAARFACNPLVSGADGGHDIHLRNLGRRGVRLHGHLEAADDGDLVFSDDLPERLALVETAFYQRLKPMFDSYIAATGMSAPEPEPPRRDDWLPSEPARLNLEAANVTSVLWATGYRLDFSILDIPVLDEWNYPRHHRGVTEHPGLYAVGLPWLTGHGSSIVAGVGRDAEYIAQHISENQAQNIAAR</sequence>
<name>A0A495E6R7_9MICC</name>
<dbReference type="PRINTS" id="PR00411">
    <property type="entry name" value="PNDRDTASEI"/>
</dbReference>
<dbReference type="PANTHER" id="PTHR43539">
    <property type="entry name" value="FLAVIN-BINDING MONOOXYGENASE-LIKE PROTEIN (AFU_ORTHOLOGUE AFUA_4G09220)"/>
    <property type="match status" value="1"/>
</dbReference>
<dbReference type="Proteomes" id="UP000276055">
    <property type="component" value="Unassembled WGS sequence"/>
</dbReference>
<gene>
    <name evidence="2" type="ORF">C8D78_3723</name>
</gene>
<proteinExistence type="predicted"/>
<dbReference type="InterPro" id="IPR050982">
    <property type="entry name" value="Auxin_biosynth/cation_transpt"/>
</dbReference>
<dbReference type="EMBL" id="RBIR01000012">
    <property type="protein sequence ID" value="RKR12624.1"/>
    <property type="molecule type" value="Genomic_DNA"/>
</dbReference>
<protein>
    <submittedName>
        <fullName evidence="2">Putative flavoprotein involved in K+ transport</fullName>
    </submittedName>
</protein>
<dbReference type="GO" id="GO:0050660">
    <property type="term" value="F:flavin adenine dinucleotide binding"/>
    <property type="evidence" value="ECO:0007669"/>
    <property type="project" value="TreeGrafter"/>
</dbReference>
<dbReference type="RefSeq" id="WP_244208489.1">
    <property type="nucleotide sequence ID" value="NZ_RBIR01000012.1"/>
</dbReference>